<keyword evidence="5" id="KW-0949">S-adenosyl-L-methionine</keyword>
<dbReference type="STRING" id="512763.DC20_19630"/>
<keyword evidence="4" id="KW-0808">Transferase</keyword>
<dbReference type="GO" id="GO:0008170">
    <property type="term" value="F:N-methyltransferase activity"/>
    <property type="evidence" value="ECO:0007669"/>
    <property type="project" value="InterPro"/>
</dbReference>
<evidence type="ECO:0000259" key="7">
    <source>
        <dbReference type="Pfam" id="PF07669"/>
    </source>
</evidence>
<dbReference type="GO" id="GO:0032259">
    <property type="term" value="P:methylation"/>
    <property type="evidence" value="ECO:0007669"/>
    <property type="project" value="UniProtKB-KW"/>
</dbReference>
<name>A0A0P0CM65_9BACT</name>
<comment type="catalytic activity">
    <reaction evidence="6">
        <text>a 2'-deoxyadenosine in DNA + S-adenosyl-L-methionine = an N(6)-methyl-2'-deoxyadenosine in DNA + S-adenosyl-L-homocysteine + H(+)</text>
        <dbReference type="Rhea" id="RHEA:15197"/>
        <dbReference type="Rhea" id="RHEA-COMP:12418"/>
        <dbReference type="Rhea" id="RHEA-COMP:12419"/>
        <dbReference type="ChEBI" id="CHEBI:15378"/>
        <dbReference type="ChEBI" id="CHEBI:57856"/>
        <dbReference type="ChEBI" id="CHEBI:59789"/>
        <dbReference type="ChEBI" id="CHEBI:90615"/>
        <dbReference type="ChEBI" id="CHEBI:90616"/>
        <dbReference type="EC" id="2.1.1.72"/>
    </reaction>
</comment>
<dbReference type="RefSeq" id="WP_062545400.1">
    <property type="nucleotide sequence ID" value="NZ_CP012643.1"/>
</dbReference>
<dbReference type="PRINTS" id="PR00507">
    <property type="entry name" value="N12N6MTFRASE"/>
</dbReference>
<evidence type="ECO:0000256" key="1">
    <source>
        <dbReference type="ARBA" id="ARBA00006594"/>
    </source>
</evidence>
<keyword evidence="3" id="KW-0489">Methyltransferase</keyword>
<evidence type="ECO:0000313" key="8">
    <source>
        <dbReference type="EMBL" id="ALJ00791.1"/>
    </source>
</evidence>
<evidence type="ECO:0000256" key="4">
    <source>
        <dbReference type="ARBA" id="ARBA00022679"/>
    </source>
</evidence>
<dbReference type="EC" id="2.1.1.72" evidence="2"/>
<dbReference type="GO" id="GO:0003677">
    <property type="term" value="F:DNA binding"/>
    <property type="evidence" value="ECO:0007669"/>
    <property type="project" value="InterPro"/>
</dbReference>
<dbReference type="EMBL" id="CP012643">
    <property type="protein sequence ID" value="ALJ00791.1"/>
    <property type="molecule type" value="Genomic_DNA"/>
</dbReference>
<evidence type="ECO:0000256" key="5">
    <source>
        <dbReference type="ARBA" id="ARBA00022691"/>
    </source>
</evidence>
<evidence type="ECO:0000256" key="3">
    <source>
        <dbReference type="ARBA" id="ARBA00022603"/>
    </source>
</evidence>
<organism evidence="8 9">
    <name type="scientific">Rufibacter tibetensis</name>
    <dbReference type="NCBI Taxonomy" id="512763"/>
    <lineage>
        <taxon>Bacteria</taxon>
        <taxon>Pseudomonadati</taxon>
        <taxon>Bacteroidota</taxon>
        <taxon>Cytophagia</taxon>
        <taxon>Cytophagales</taxon>
        <taxon>Hymenobacteraceae</taxon>
        <taxon>Rufibacter</taxon>
    </lineage>
</organism>
<dbReference type="PATRIC" id="fig|512763.3.peg.4307"/>
<dbReference type="Gene3D" id="3.40.50.150">
    <property type="entry name" value="Vaccinia Virus protein VP39"/>
    <property type="match status" value="1"/>
</dbReference>
<dbReference type="InterPro" id="IPR029063">
    <property type="entry name" value="SAM-dependent_MTases_sf"/>
</dbReference>
<dbReference type="InterPro" id="IPR011639">
    <property type="entry name" value="MethylTrfase_TaqI-like_dom"/>
</dbReference>
<protein>
    <recommendedName>
        <fullName evidence="2">site-specific DNA-methyltransferase (adenine-specific)</fullName>
        <ecNumber evidence="2">2.1.1.72</ecNumber>
    </recommendedName>
</protein>
<dbReference type="InterPro" id="IPR050953">
    <property type="entry name" value="N4_N6_ade-DNA_methylase"/>
</dbReference>
<reference evidence="8 9" key="1">
    <citation type="submission" date="2015-08" db="EMBL/GenBank/DDBJ databases">
        <title>Complete genome sequence of Rufibacter tibetensis strain 1351t, a radiation-resistant bacterium from tibet plateau.</title>
        <authorList>
            <person name="Dai J."/>
        </authorList>
    </citation>
    <scope>NUCLEOTIDE SEQUENCE [LARGE SCALE GENOMIC DNA]</scope>
    <source>
        <strain evidence="8 9">1351</strain>
    </source>
</reference>
<feature type="domain" description="Type II methyltransferase M.TaqI-like" evidence="7">
    <location>
        <begin position="220"/>
        <end position="406"/>
    </location>
</feature>
<accession>A0A0P0CM65</accession>
<dbReference type="Pfam" id="PF07669">
    <property type="entry name" value="Eco57I"/>
    <property type="match status" value="1"/>
</dbReference>
<proteinExistence type="inferred from homology"/>
<evidence type="ECO:0000313" key="9">
    <source>
        <dbReference type="Proteomes" id="UP000061382"/>
    </source>
</evidence>
<dbReference type="PANTHER" id="PTHR33841:SF5">
    <property type="entry name" value="DNA METHYLASE (MODIFICATION METHYLASE) (METHYLTRANSFERASE)-RELATED"/>
    <property type="match status" value="1"/>
</dbReference>
<evidence type="ECO:0000256" key="2">
    <source>
        <dbReference type="ARBA" id="ARBA00011900"/>
    </source>
</evidence>
<dbReference type="OrthoDB" id="9814572at2"/>
<gene>
    <name evidence="8" type="ORF">DC20_19630</name>
</gene>
<dbReference type="SUPFAM" id="SSF53335">
    <property type="entry name" value="S-adenosyl-L-methionine-dependent methyltransferases"/>
    <property type="match status" value="1"/>
</dbReference>
<dbReference type="AlphaFoldDB" id="A0A0P0CM65"/>
<evidence type="ECO:0000256" key="6">
    <source>
        <dbReference type="ARBA" id="ARBA00047942"/>
    </source>
</evidence>
<comment type="similarity">
    <text evidence="1">Belongs to the N(4)/N(6)-methyltransferase family.</text>
</comment>
<sequence length="674" mass="77107">MHQIDLFTPSKGSTVEKEITLPKEIIYKCYNLIVETEFTNNKILIELFSCKDTALNLTEFTDKHLSWVILSIISCFKALSKNEQVVTFSSAFKWFFGSSSSIEATDIIDKKALLNIENEINNLPNSYFKTILPYILDHHGFGTRRNVLKISSNLEARKSKKNTGVFYTPWDLSLYMANWVLKKDYNGTLIDPACGTGIFLLAAAKIKLENGCTAEEIVKTLYGIDIDPISISLSCFVLSTYLSPHCDSLSPFQLWHLFRLNITNYDTVSLLKTQDEMNYPIETFSREELNVQIKKSPFLENSSKSNKRPIAKLIDLFPETKGDFKCLLANPPYSPIGNRLDFKTLTAAFNLPDNTRLNSKSNIFLAFIQSMWKFTNYGRAIIVVPMSISYNSSGLFKSTRKVIMNQPGSWKFSFFDRTPDSIFGDDVKQRASIISYSKKVEDKNFNISTTEIIRWTSNTRKELFSKIKHKQLNDVNIIDKIPKFSANWESELFSKISISRKLDCNLLLEDKPLKYGREQLIKVGKTAYNYFSIYPCSSEKLNFVENKDFYFPNTFTLFSIYAILCSNLVYWLWRVEEDSFHVPANFIKRLPIGVVNQPNLIAKLDSLGQAIWEKAKEQPIISKNKGRETVSYKTHNIEEIICVDKILVNSLGATAMNAIELSKFVSNNVSVGRE</sequence>
<dbReference type="KEGG" id="rti:DC20_19630"/>
<dbReference type="Proteomes" id="UP000061382">
    <property type="component" value="Chromosome"/>
</dbReference>
<dbReference type="PANTHER" id="PTHR33841">
    <property type="entry name" value="DNA METHYLTRANSFERASE YEEA-RELATED"/>
    <property type="match status" value="1"/>
</dbReference>
<keyword evidence="9" id="KW-1185">Reference proteome</keyword>